<reference evidence="1 2" key="1">
    <citation type="submission" date="2018-12" db="EMBL/GenBank/DDBJ databases">
        <authorList>
            <consortium name="Pathogen Informatics"/>
        </authorList>
    </citation>
    <scope>NUCLEOTIDE SEQUENCE [LARGE SCALE GENOMIC DNA]</scope>
    <source>
        <strain evidence="1 2">NCTC10713</strain>
    </source>
</reference>
<evidence type="ECO:0000313" key="2">
    <source>
        <dbReference type="Proteomes" id="UP000278419"/>
    </source>
</evidence>
<dbReference type="Proteomes" id="UP000278419">
    <property type="component" value="Chromosome"/>
</dbReference>
<name>A0A3S4LX70_STRAP</name>
<sequence>MKKSIGVRGAYLLFSEQEEIELRESCSKEGVEILFFGEDSIQASFDSFIEIILNDEMLRAVAVGLVVELLKELIIKILAVIKNKKIVKVESAGKISPATITIKASTKKGIIYQEVSDEIFDKKFYKSIKKIIEAKRILDTNEKDGLNDLYIVENSIGDLEILTLREYIEYRKHKKE</sequence>
<proteinExistence type="predicted"/>
<evidence type="ECO:0000313" key="1">
    <source>
        <dbReference type="EMBL" id="VED98249.1"/>
    </source>
</evidence>
<protein>
    <submittedName>
        <fullName evidence="1">Uncharacterized protein</fullName>
    </submittedName>
</protein>
<dbReference type="RefSeq" id="WP_018543629.1">
    <property type="nucleotide sequence ID" value="NZ_AP018548.1"/>
</dbReference>
<accession>A0A3S4LX70</accession>
<dbReference type="EMBL" id="LR134283">
    <property type="protein sequence ID" value="VED98249.1"/>
    <property type="molecule type" value="Genomic_DNA"/>
</dbReference>
<dbReference type="AlphaFoldDB" id="A0A3S4LX70"/>
<dbReference type="GeneID" id="93964509"/>
<gene>
    <name evidence="1" type="ORF">NCTC10713_01204</name>
</gene>
<organism evidence="1 2">
    <name type="scientific">Streptococcus anginosus</name>
    <dbReference type="NCBI Taxonomy" id="1328"/>
    <lineage>
        <taxon>Bacteria</taxon>
        <taxon>Bacillati</taxon>
        <taxon>Bacillota</taxon>
        <taxon>Bacilli</taxon>
        <taxon>Lactobacillales</taxon>
        <taxon>Streptococcaceae</taxon>
        <taxon>Streptococcus</taxon>
        <taxon>Streptococcus anginosus group</taxon>
    </lineage>
</organism>